<feature type="region of interest" description="Disordered" evidence="1">
    <location>
        <begin position="346"/>
        <end position="428"/>
    </location>
</feature>
<gene>
    <name evidence="2" type="ORF">B0T26DRAFT_750714</name>
</gene>
<dbReference type="EMBL" id="JAUIRO010000003">
    <property type="protein sequence ID" value="KAK0723442.1"/>
    <property type="molecule type" value="Genomic_DNA"/>
</dbReference>
<feature type="compositionally biased region" description="Polar residues" evidence="1">
    <location>
        <begin position="67"/>
        <end position="79"/>
    </location>
</feature>
<accession>A0AA40E3A0</accession>
<dbReference type="AlphaFoldDB" id="A0AA40E3A0"/>
<reference evidence="2" key="1">
    <citation type="submission" date="2023-06" db="EMBL/GenBank/DDBJ databases">
        <title>Genome-scale phylogeny and comparative genomics of the fungal order Sordariales.</title>
        <authorList>
            <consortium name="Lawrence Berkeley National Laboratory"/>
            <person name="Hensen N."/>
            <person name="Bonometti L."/>
            <person name="Westerberg I."/>
            <person name="Brannstrom I.O."/>
            <person name="Guillou S."/>
            <person name="Cros-Aarteil S."/>
            <person name="Calhoun S."/>
            <person name="Haridas S."/>
            <person name="Kuo A."/>
            <person name="Mondo S."/>
            <person name="Pangilinan J."/>
            <person name="Riley R."/>
            <person name="LaButti K."/>
            <person name="Andreopoulos B."/>
            <person name="Lipzen A."/>
            <person name="Chen C."/>
            <person name="Yanf M."/>
            <person name="Daum C."/>
            <person name="Ng V."/>
            <person name="Clum A."/>
            <person name="Steindorff A."/>
            <person name="Ohm R."/>
            <person name="Martin F."/>
            <person name="Silar P."/>
            <person name="Natvig D."/>
            <person name="Lalanne C."/>
            <person name="Gautier V."/>
            <person name="Ament-velasquez S.L."/>
            <person name="Kruys A."/>
            <person name="Hutchinson M.I."/>
            <person name="Powell A.J."/>
            <person name="Barry K."/>
            <person name="Miller A.N."/>
            <person name="Grigoriev I.V."/>
            <person name="Debuchy R."/>
            <person name="Gladieux P."/>
            <person name="Thoren M.H."/>
            <person name="Johannesson H."/>
        </authorList>
    </citation>
    <scope>NUCLEOTIDE SEQUENCE</scope>
    <source>
        <strain evidence="2">SMH2392-1A</strain>
    </source>
</reference>
<protein>
    <submittedName>
        <fullName evidence="2">Uncharacterized protein</fullName>
    </submittedName>
</protein>
<feature type="compositionally biased region" description="Basic and acidic residues" evidence="1">
    <location>
        <begin position="346"/>
        <end position="378"/>
    </location>
</feature>
<keyword evidence="3" id="KW-1185">Reference proteome</keyword>
<dbReference type="RefSeq" id="XP_060299366.1">
    <property type="nucleotide sequence ID" value="XM_060445267.1"/>
</dbReference>
<proteinExistence type="predicted"/>
<sequence>MSGKADKKAGLATQIKGVARPRDGSKSNSPKSAPSGPKLYRDRDYVAKNSSPALINSAPANGPNGRGYSSNYGQSGPQPSSASTGAGNSANMSLAGWLRQGMGMHSVQDLKPVRCLGRHGPKCRTCGKNGLDCNGLCPQKDLEAWEIADVLSANFSKMAVFDMAKDTTQTDSIIAYYGRQQFPNGVDFNALLDPIDIEYLDRNREVLFHESGAVFERLSGFGNPNNTQFRRLIDEYIDREDYAHASGQVFSPAKYPHLGIVKKLRARWKKLYPVQFFLKRIWNKKEKTIFFQQQARKEKQAAEREKALLPAVSENDDDDLFADNYLAKHGDHFDAAYFAALSKEENAELPKEQKREEQVATNKEEKKEELGKDNKEKATLLPPKFAARAKDKQAAQAPADGDASERRPVHSGTKKREARASQQGPYGKGEEIYETGRIIWSCCQAVVGEGDNICDEERLLAKFATPAALRRISTNSGRSEALNGSSLITRTATIAAGSREPRRT</sequence>
<feature type="region of interest" description="Disordered" evidence="1">
    <location>
        <begin position="1"/>
        <end position="88"/>
    </location>
</feature>
<feature type="compositionally biased region" description="Basic and acidic residues" evidence="1">
    <location>
        <begin position="403"/>
        <end position="419"/>
    </location>
</feature>
<evidence type="ECO:0000313" key="2">
    <source>
        <dbReference type="EMBL" id="KAK0723442.1"/>
    </source>
</evidence>
<evidence type="ECO:0000313" key="3">
    <source>
        <dbReference type="Proteomes" id="UP001172101"/>
    </source>
</evidence>
<dbReference type="Proteomes" id="UP001172101">
    <property type="component" value="Unassembled WGS sequence"/>
</dbReference>
<name>A0AA40E3A0_9PEZI</name>
<dbReference type="GeneID" id="85328537"/>
<evidence type="ECO:0000256" key="1">
    <source>
        <dbReference type="SAM" id="MobiDB-lite"/>
    </source>
</evidence>
<organism evidence="2 3">
    <name type="scientific">Lasiosphaeria miniovina</name>
    <dbReference type="NCBI Taxonomy" id="1954250"/>
    <lineage>
        <taxon>Eukaryota</taxon>
        <taxon>Fungi</taxon>
        <taxon>Dikarya</taxon>
        <taxon>Ascomycota</taxon>
        <taxon>Pezizomycotina</taxon>
        <taxon>Sordariomycetes</taxon>
        <taxon>Sordariomycetidae</taxon>
        <taxon>Sordariales</taxon>
        <taxon>Lasiosphaeriaceae</taxon>
        <taxon>Lasiosphaeria</taxon>
    </lineage>
</organism>
<comment type="caution">
    <text evidence="2">The sequence shown here is derived from an EMBL/GenBank/DDBJ whole genome shotgun (WGS) entry which is preliminary data.</text>
</comment>